<dbReference type="GO" id="GO:0003677">
    <property type="term" value="F:DNA binding"/>
    <property type="evidence" value="ECO:0007669"/>
    <property type="project" value="InterPro"/>
</dbReference>
<organism evidence="1 2">
    <name type="scientific">Campylobacter pinnipediorum subsp. caledonicus</name>
    <dbReference type="NCBI Taxonomy" id="1874362"/>
    <lineage>
        <taxon>Bacteria</taxon>
        <taxon>Pseudomonadati</taxon>
        <taxon>Campylobacterota</taxon>
        <taxon>Epsilonproteobacteria</taxon>
        <taxon>Campylobacterales</taxon>
        <taxon>Campylobacteraceae</taxon>
        <taxon>Campylobacter</taxon>
    </lineage>
</organism>
<evidence type="ECO:0000313" key="2">
    <source>
        <dbReference type="Proteomes" id="UP000190868"/>
    </source>
</evidence>
<gene>
    <name evidence="1" type="ORF">CPIN18021_0355</name>
</gene>
<dbReference type="AlphaFoldDB" id="A0A1S6U6A1"/>
<name>A0A1S6U6A1_9BACT</name>
<accession>A0A1S6U6A1</accession>
<evidence type="ECO:0000313" key="1">
    <source>
        <dbReference type="EMBL" id="AQW87200.1"/>
    </source>
</evidence>
<dbReference type="RefSeq" id="WP_078422905.1">
    <property type="nucleotide sequence ID" value="NZ_CP017018.1"/>
</dbReference>
<dbReference type="SUPFAM" id="SSF50118">
    <property type="entry name" value="Cell growth inhibitor/plasmid maintenance toxic component"/>
    <property type="match status" value="1"/>
</dbReference>
<proteinExistence type="predicted"/>
<dbReference type="Pfam" id="PF02452">
    <property type="entry name" value="PemK_toxin"/>
    <property type="match status" value="1"/>
</dbReference>
<dbReference type="Gene3D" id="2.30.30.110">
    <property type="match status" value="1"/>
</dbReference>
<protein>
    <submittedName>
        <fullName evidence="1">PemK domain protein</fullName>
    </submittedName>
</protein>
<dbReference type="Proteomes" id="UP000190868">
    <property type="component" value="Chromosome"/>
</dbReference>
<dbReference type="InterPro" id="IPR003477">
    <property type="entry name" value="PemK-like"/>
</dbReference>
<reference evidence="2" key="1">
    <citation type="submission" date="2016-09" db="EMBL/GenBank/DDBJ databases">
        <title>Comparative genomics of the Campylobacter concisus group.</title>
        <authorList>
            <person name="Miller W.G."/>
            <person name="Yee E."/>
            <person name="Chapman M.H."/>
            <person name="Huynh S."/>
            <person name="Bono J.L."/>
            <person name="On S.L.W."/>
            <person name="StLeger J."/>
            <person name="Foster G."/>
            <person name="Parker C.T."/>
        </authorList>
    </citation>
    <scope>NUCLEOTIDE SEQUENCE [LARGE SCALE GENOMIC DNA]</scope>
    <source>
        <strain evidence="2">RM18021</strain>
    </source>
</reference>
<dbReference type="KEGG" id="cpin:CPIN18020_0353"/>
<dbReference type="EMBL" id="CP017258">
    <property type="protein sequence ID" value="AQW87200.1"/>
    <property type="molecule type" value="Genomic_DNA"/>
</dbReference>
<sequence>MDFSDKLDKWNELKKAIDRNKNNPISEGKVYWVSIGQNIGCETYGKKDNFIRPVLVIKKVYIPNYLNAFIGIPLSSKTTNKTGYLYHKFIDKKGNKQVALLSQIRLFDTKRVTHYAKINITKKDFEDIKSKIVDKLIN</sequence>
<dbReference type="GeneID" id="56565991"/>
<keyword evidence="2" id="KW-1185">Reference proteome</keyword>
<dbReference type="InterPro" id="IPR011067">
    <property type="entry name" value="Plasmid_toxin/cell-grow_inhib"/>
</dbReference>